<dbReference type="AlphaFoldDB" id="A0A6C0EU35"/>
<name>A0A6C0EU35_9ZZZZ</name>
<evidence type="ECO:0000313" key="1">
    <source>
        <dbReference type="EMBL" id="QHT31849.1"/>
    </source>
</evidence>
<sequence>MILYIIMSRYTDCNKSELQFNQLRKMQLLNIPPTRYTPTSPYPGFMQSQLDMRRKVEILKYPANNTNSKTNNFTKSEMWKQLISGNYQRRSIPQYDILHAINNNNILDCSSNSSVLTPTSSSGIPGPVVYLYEDPKVPLYNYNVVRSYSILDENNFQKWNTNAYNDIICNNGNEILVTLLGIRKYIDKPTYTFNIQTSVGIYVVGNINSTGYSTPLSFSITDVKCNIYYNDNIILSPIVTYSGLTNLNVNIGNSQTVQFNASLHVGNITINNFTLNTLNNMVYDIKLTFTISQPSNPSFTITNFGAYCNLSQNNLNIANNCVITGTQSASSNIGFVLTGI</sequence>
<dbReference type="EMBL" id="MN738925">
    <property type="protein sequence ID" value="QHT31849.1"/>
    <property type="molecule type" value="Genomic_DNA"/>
</dbReference>
<accession>A0A6C0EU35</accession>
<reference evidence="1" key="1">
    <citation type="journal article" date="2020" name="Nature">
        <title>Giant virus diversity and host interactions through global metagenomics.</title>
        <authorList>
            <person name="Schulz F."/>
            <person name="Roux S."/>
            <person name="Paez-Espino D."/>
            <person name="Jungbluth S."/>
            <person name="Walsh D.A."/>
            <person name="Denef V.J."/>
            <person name="McMahon K.D."/>
            <person name="Konstantinidis K.T."/>
            <person name="Eloe-Fadrosh E.A."/>
            <person name="Kyrpides N.C."/>
            <person name="Woyke T."/>
        </authorList>
    </citation>
    <scope>NUCLEOTIDE SEQUENCE</scope>
    <source>
        <strain evidence="1">GVMAG-M-3300009155-48</strain>
    </source>
</reference>
<protein>
    <submittedName>
        <fullName evidence="1">Uncharacterized protein</fullName>
    </submittedName>
</protein>
<proteinExistence type="predicted"/>
<organism evidence="1">
    <name type="scientific">viral metagenome</name>
    <dbReference type="NCBI Taxonomy" id="1070528"/>
    <lineage>
        <taxon>unclassified sequences</taxon>
        <taxon>metagenomes</taxon>
        <taxon>organismal metagenomes</taxon>
    </lineage>
</organism>